<organism evidence="8 9">
    <name type="scientific">Nocardia nova SH22a</name>
    <dbReference type="NCBI Taxonomy" id="1415166"/>
    <lineage>
        <taxon>Bacteria</taxon>
        <taxon>Bacillati</taxon>
        <taxon>Actinomycetota</taxon>
        <taxon>Actinomycetes</taxon>
        <taxon>Mycobacteriales</taxon>
        <taxon>Nocardiaceae</taxon>
        <taxon>Nocardia</taxon>
    </lineage>
</organism>
<dbReference type="GO" id="GO:0000271">
    <property type="term" value="P:polysaccharide biosynthetic process"/>
    <property type="evidence" value="ECO:0007669"/>
    <property type="project" value="InterPro"/>
</dbReference>
<evidence type="ECO:0000313" key="9">
    <source>
        <dbReference type="Proteomes" id="UP000019150"/>
    </source>
</evidence>
<evidence type="ECO:0000256" key="5">
    <source>
        <dbReference type="ARBA" id="ARBA00023136"/>
    </source>
</evidence>
<dbReference type="Pfam" id="PF04138">
    <property type="entry name" value="GtrA_DPMS_TM"/>
    <property type="match status" value="1"/>
</dbReference>
<name>W5TDS9_9NOCA</name>
<dbReference type="RefSeq" id="WP_025348838.1">
    <property type="nucleotide sequence ID" value="NZ_CP006850.1"/>
</dbReference>
<dbReference type="Proteomes" id="UP000019150">
    <property type="component" value="Chromosome"/>
</dbReference>
<evidence type="ECO:0000256" key="6">
    <source>
        <dbReference type="SAM" id="Phobius"/>
    </source>
</evidence>
<dbReference type="InterPro" id="IPR051401">
    <property type="entry name" value="GtrA_CellWall_Glycosyl"/>
</dbReference>
<sequence>MSVGAEEPAAAAPEQPGLLLRVIRRQEIAFAAVGAANTLLGMAATIAWLKVLPESWPPAVAVALAYCLSIVFAFFAHRNLVFRVRGHLLRDFLRFVAVNSGGLVLNMAGVQLAVGILDLPETPATVVVMGLVAIASYFGHRYISFRRAAEPATGSGG</sequence>
<dbReference type="OrthoDB" id="4943658at2"/>
<protein>
    <recommendedName>
        <fullName evidence="7">GtrA/DPMS transmembrane domain-containing protein</fullName>
    </recommendedName>
</protein>
<feature type="transmembrane region" description="Helical" evidence="6">
    <location>
        <begin position="28"/>
        <end position="49"/>
    </location>
</feature>
<dbReference type="STRING" id="1415166.NONO_c25670"/>
<accession>W5TDS9</accession>
<keyword evidence="5 6" id="KW-0472">Membrane</keyword>
<comment type="subcellular location">
    <subcellularLocation>
        <location evidence="1">Membrane</location>
        <topology evidence="1">Multi-pass membrane protein</topology>
    </subcellularLocation>
</comment>
<dbReference type="PATRIC" id="fig|1415166.3.peg.2628"/>
<proteinExistence type="inferred from homology"/>
<dbReference type="HOGENOM" id="CLU_083873_2_0_11"/>
<dbReference type="eggNOG" id="COG2246">
    <property type="taxonomic scope" value="Bacteria"/>
</dbReference>
<evidence type="ECO:0000256" key="2">
    <source>
        <dbReference type="ARBA" id="ARBA00009399"/>
    </source>
</evidence>
<evidence type="ECO:0000313" key="8">
    <source>
        <dbReference type="EMBL" id="AHH17362.1"/>
    </source>
</evidence>
<reference evidence="8 9" key="1">
    <citation type="journal article" date="2014" name="Appl. Environ. Microbiol.">
        <title>Insights into the Microbial Degradation of Rubber and Gutta-Percha by Analysis of the Complete Genome of Nocardia nova SH22a.</title>
        <authorList>
            <person name="Luo Q."/>
            <person name="Hiessl S."/>
            <person name="Poehlein A."/>
            <person name="Daniel R."/>
            <person name="Steinbuchel A."/>
        </authorList>
    </citation>
    <scope>NUCLEOTIDE SEQUENCE [LARGE SCALE GENOMIC DNA]</scope>
    <source>
        <strain evidence="8">SH22a</strain>
    </source>
</reference>
<comment type="similarity">
    <text evidence="2">Belongs to the GtrA family.</text>
</comment>
<keyword evidence="4 6" id="KW-1133">Transmembrane helix</keyword>
<dbReference type="AlphaFoldDB" id="W5TDS9"/>
<evidence type="ECO:0000259" key="7">
    <source>
        <dbReference type="Pfam" id="PF04138"/>
    </source>
</evidence>
<dbReference type="EMBL" id="CP006850">
    <property type="protein sequence ID" value="AHH17362.1"/>
    <property type="molecule type" value="Genomic_DNA"/>
</dbReference>
<feature type="transmembrane region" description="Helical" evidence="6">
    <location>
        <begin position="123"/>
        <end position="139"/>
    </location>
</feature>
<evidence type="ECO:0000256" key="4">
    <source>
        <dbReference type="ARBA" id="ARBA00022989"/>
    </source>
</evidence>
<gene>
    <name evidence="8" type="ORF">NONO_c25670</name>
</gene>
<feature type="domain" description="GtrA/DPMS transmembrane" evidence="7">
    <location>
        <begin position="30"/>
        <end position="145"/>
    </location>
</feature>
<dbReference type="InterPro" id="IPR007267">
    <property type="entry name" value="GtrA_DPMS_TM"/>
</dbReference>
<evidence type="ECO:0000256" key="1">
    <source>
        <dbReference type="ARBA" id="ARBA00004141"/>
    </source>
</evidence>
<feature type="transmembrane region" description="Helical" evidence="6">
    <location>
        <begin position="96"/>
        <end position="117"/>
    </location>
</feature>
<dbReference type="PANTHER" id="PTHR38459:SF1">
    <property type="entry name" value="PROPHAGE BACTOPRENOL-LINKED GLUCOSE TRANSLOCASE HOMOLOG"/>
    <property type="match status" value="1"/>
</dbReference>
<keyword evidence="3 6" id="KW-0812">Transmembrane</keyword>
<dbReference type="PANTHER" id="PTHR38459">
    <property type="entry name" value="PROPHAGE BACTOPRENOL-LINKED GLUCOSE TRANSLOCASE HOMOLOG"/>
    <property type="match status" value="1"/>
</dbReference>
<evidence type="ECO:0000256" key="3">
    <source>
        <dbReference type="ARBA" id="ARBA00022692"/>
    </source>
</evidence>
<feature type="transmembrane region" description="Helical" evidence="6">
    <location>
        <begin position="55"/>
        <end position="75"/>
    </location>
</feature>
<keyword evidence="9" id="KW-1185">Reference proteome</keyword>
<dbReference type="GO" id="GO:0005886">
    <property type="term" value="C:plasma membrane"/>
    <property type="evidence" value="ECO:0007669"/>
    <property type="project" value="TreeGrafter"/>
</dbReference>
<dbReference type="KEGG" id="nno:NONO_c25670"/>